<comment type="caution">
    <text evidence="13">The sequence shown here is derived from an EMBL/GenBank/DDBJ whole genome shotgun (WGS) entry which is preliminary data.</text>
</comment>
<dbReference type="InterPro" id="IPR003256">
    <property type="entry name" value="Ribosomal_uL24"/>
</dbReference>
<dbReference type="InterPro" id="IPR008991">
    <property type="entry name" value="Translation_prot_SH3-like_sf"/>
</dbReference>
<evidence type="ECO:0000256" key="11">
    <source>
        <dbReference type="RuleBase" id="RU003477"/>
    </source>
</evidence>
<dbReference type="AlphaFoldDB" id="A0A6N7XZ36"/>
<dbReference type="HAMAP" id="MF_01326_B">
    <property type="entry name" value="Ribosomal_uL24_B"/>
    <property type="match status" value="1"/>
</dbReference>
<dbReference type="RefSeq" id="WP_154440269.1">
    <property type="nucleotide sequence ID" value="NZ_JAHLPJ010000001.1"/>
</dbReference>
<evidence type="ECO:0000256" key="8">
    <source>
        <dbReference type="ARBA" id="ARBA00035206"/>
    </source>
</evidence>
<evidence type="ECO:0000256" key="1">
    <source>
        <dbReference type="ARBA" id="ARBA00004072"/>
    </source>
</evidence>
<comment type="function">
    <text evidence="9 10">One of the proteins that surrounds the polypeptide exit tunnel on the outside of the subunit.</text>
</comment>
<comment type="subunit">
    <text evidence="3 10">Part of the 50S ribosomal subunit.</text>
</comment>
<evidence type="ECO:0000256" key="2">
    <source>
        <dbReference type="ARBA" id="ARBA00010618"/>
    </source>
</evidence>
<dbReference type="GO" id="GO:0005840">
    <property type="term" value="C:ribosome"/>
    <property type="evidence" value="ECO:0007669"/>
    <property type="project" value="UniProtKB-KW"/>
</dbReference>
<dbReference type="PANTHER" id="PTHR12903">
    <property type="entry name" value="MITOCHONDRIAL RIBOSOMAL PROTEIN L24"/>
    <property type="match status" value="1"/>
</dbReference>
<keyword evidence="14" id="KW-1185">Reference proteome</keyword>
<dbReference type="GO" id="GO:0019843">
    <property type="term" value="F:rRNA binding"/>
    <property type="evidence" value="ECO:0007669"/>
    <property type="project" value="UniProtKB-UniRule"/>
</dbReference>
<protein>
    <recommendedName>
        <fullName evidence="8 10">Large ribosomal subunit protein uL24</fullName>
    </recommendedName>
</protein>
<evidence type="ECO:0000256" key="5">
    <source>
        <dbReference type="ARBA" id="ARBA00022884"/>
    </source>
</evidence>
<name>A0A6N7XZ36_9FIRM</name>
<keyword evidence="4 10" id="KW-0699">rRNA-binding</keyword>
<accession>A0A6N7XZ36</accession>
<dbReference type="InterPro" id="IPR005824">
    <property type="entry name" value="KOW"/>
</dbReference>
<feature type="domain" description="KOW" evidence="12">
    <location>
        <begin position="2"/>
        <end position="29"/>
    </location>
</feature>
<dbReference type="InterPro" id="IPR005825">
    <property type="entry name" value="Ribosomal_uL24_CS"/>
</dbReference>
<evidence type="ECO:0000259" key="12">
    <source>
        <dbReference type="SMART" id="SM00739"/>
    </source>
</evidence>
<dbReference type="PROSITE" id="PS01108">
    <property type="entry name" value="RIBOSOMAL_L24"/>
    <property type="match status" value="1"/>
</dbReference>
<dbReference type="SMART" id="SM00739">
    <property type="entry name" value="KOW"/>
    <property type="match status" value="1"/>
</dbReference>
<dbReference type="Gene3D" id="2.30.30.30">
    <property type="match status" value="1"/>
</dbReference>
<evidence type="ECO:0000256" key="9">
    <source>
        <dbReference type="ARBA" id="ARBA00058688"/>
    </source>
</evidence>
<reference evidence="13 14" key="1">
    <citation type="submission" date="2019-09" db="EMBL/GenBank/DDBJ databases">
        <title>In-depth cultivation of the pig gut microbiome towards novel bacterial diversity and tailored functional studies.</title>
        <authorList>
            <person name="Wylensek D."/>
            <person name="Hitch T.C.A."/>
            <person name="Clavel T."/>
        </authorList>
    </citation>
    <scope>NUCLEOTIDE SEQUENCE [LARGE SCALE GENOMIC DNA]</scope>
    <source>
        <strain evidence="13 14">WCA3-693-APC-4?</strain>
    </source>
</reference>
<evidence type="ECO:0000256" key="10">
    <source>
        <dbReference type="HAMAP-Rule" id="MF_01326"/>
    </source>
</evidence>
<dbReference type="NCBIfam" id="TIGR01079">
    <property type="entry name" value="rplX_bact"/>
    <property type="match status" value="1"/>
</dbReference>
<evidence type="ECO:0000256" key="7">
    <source>
        <dbReference type="ARBA" id="ARBA00023274"/>
    </source>
</evidence>
<dbReference type="Pfam" id="PF17136">
    <property type="entry name" value="ribosomal_L24"/>
    <property type="match status" value="1"/>
</dbReference>
<keyword evidence="5 10" id="KW-0694">RNA-binding</keyword>
<dbReference type="GO" id="GO:0003735">
    <property type="term" value="F:structural constituent of ribosome"/>
    <property type="evidence" value="ECO:0007669"/>
    <property type="project" value="InterPro"/>
</dbReference>
<evidence type="ECO:0000313" key="13">
    <source>
        <dbReference type="EMBL" id="MSU01824.1"/>
    </source>
</evidence>
<dbReference type="GO" id="GO:1990904">
    <property type="term" value="C:ribonucleoprotein complex"/>
    <property type="evidence" value="ECO:0007669"/>
    <property type="project" value="UniProtKB-KW"/>
</dbReference>
<keyword evidence="6 10" id="KW-0689">Ribosomal protein</keyword>
<proteinExistence type="inferred from homology"/>
<dbReference type="SUPFAM" id="SSF50104">
    <property type="entry name" value="Translation proteins SH3-like domain"/>
    <property type="match status" value="1"/>
</dbReference>
<gene>
    <name evidence="10" type="primary">rplX</name>
    <name evidence="13" type="ORF">FYJ83_10130</name>
</gene>
<evidence type="ECO:0000313" key="14">
    <source>
        <dbReference type="Proteomes" id="UP000469523"/>
    </source>
</evidence>
<comment type="similarity">
    <text evidence="2 10 11">Belongs to the universal ribosomal protein uL24 family.</text>
</comment>
<organism evidence="13 14">
    <name type="scientific">Tissierella pigra</name>
    <dbReference type="NCBI Taxonomy" id="2607614"/>
    <lineage>
        <taxon>Bacteria</taxon>
        <taxon>Bacillati</taxon>
        <taxon>Bacillota</taxon>
        <taxon>Tissierellia</taxon>
        <taxon>Tissierellales</taxon>
        <taxon>Tissierellaceae</taxon>
        <taxon>Tissierella</taxon>
    </lineage>
</organism>
<keyword evidence="7 10" id="KW-0687">Ribonucleoprotein</keyword>
<dbReference type="CDD" id="cd06089">
    <property type="entry name" value="KOW_RPL26"/>
    <property type="match status" value="1"/>
</dbReference>
<dbReference type="InterPro" id="IPR057264">
    <property type="entry name" value="Ribosomal_uL24_C"/>
</dbReference>
<dbReference type="Proteomes" id="UP000469523">
    <property type="component" value="Unassembled WGS sequence"/>
</dbReference>
<dbReference type="InterPro" id="IPR041988">
    <property type="entry name" value="Ribosomal_uL24_KOW"/>
</dbReference>
<evidence type="ECO:0000256" key="3">
    <source>
        <dbReference type="ARBA" id="ARBA00011838"/>
    </source>
</evidence>
<dbReference type="EMBL" id="VUNQ01000020">
    <property type="protein sequence ID" value="MSU01824.1"/>
    <property type="molecule type" value="Genomic_DNA"/>
</dbReference>
<evidence type="ECO:0000256" key="4">
    <source>
        <dbReference type="ARBA" id="ARBA00022730"/>
    </source>
</evidence>
<dbReference type="Pfam" id="PF00467">
    <property type="entry name" value="KOW"/>
    <property type="match status" value="1"/>
</dbReference>
<dbReference type="FunFam" id="2.30.30.30:FF:000004">
    <property type="entry name" value="50S ribosomal protein L24"/>
    <property type="match status" value="1"/>
</dbReference>
<evidence type="ECO:0000256" key="6">
    <source>
        <dbReference type="ARBA" id="ARBA00022980"/>
    </source>
</evidence>
<dbReference type="InterPro" id="IPR014722">
    <property type="entry name" value="Rib_uL2_dom2"/>
</dbReference>
<comment type="function">
    <text evidence="1 10">One of two assembly initiator proteins, it binds directly to the 5'-end of the 23S rRNA, where it nucleates assembly of the 50S subunit.</text>
</comment>
<dbReference type="GO" id="GO:0006412">
    <property type="term" value="P:translation"/>
    <property type="evidence" value="ECO:0007669"/>
    <property type="project" value="UniProtKB-UniRule"/>
</dbReference>
<sequence>MHVKSGDTVVVIAGKDKGKKGKVLRVFPKDSKVIVEGVNMLTKHKKPQGPTAPGGIVKMEGPIDSSNVMYFCDKDKKAVRVGHKILSDGKKVRVCKKCGEALDK</sequence>